<comment type="caution">
    <text evidence="6">The sequence shown here is derived from an EMBL/GenBank/DDBJ whole genome shotgun (WGS) entry which is preliminary data.</text>
</comment>
<evidence type="ECO:0000256" key="2">
    <source>
        <dbReference type="ARBA" id="ARBA00022980"/>
    </source>
</evidence>
<keyword evidence="3 5" id="KW-0687">Ribonucleoprotein</keyword>
<protein>
    <recommendedName>
        <fullName evidence="4 5">Large ribosomal subunit protein bL33</fullName>
    </recommendedName>
</protein>
<sequence>MMGKKVVLACVCCGSRNYSTSSSDTQTKRLELKKFCKTCGTQTNHRETK</sequence>
<dbReference type="SUPFAM" id="SSF57829">
    <property type="entry name" value="Zn-binding ribosomal proteins"/>
    <property type="match status" value="1"/>
</dbReference>
<reference evidence="6" key="1">
    <citation type="submission" date="2020-02" db="EMBL/GenBank/DDBJ databases">
        <title>Bacillus sedimentmangrovi sp. nov., isolated from sediment of the mangrove ecosystem.</title>
        <authorList>
            <person name="Liu G."/>
        </authorList>
    </citation>
    <scope>NUCLEOTIDE SEQUENCE [LARGE SCALE GENOMIC DNA]</scope>
    <source>
        <strain evidence="6">SgZ-7</strain>
    </source>
</reference>
<evidence type="ECO:0000256" key="3">
    <source>
        <dbReference type="ARBA" id="ARBA00023274"/>
    </source>
</evidence>
<evidence type="ECO:0000313" key="6">
    <source>
        <dbReference type="EMBL" id="NEX79401.1"/>
    </source>
</evidence>
<gene>
    <name evidence="5 6" type="primary">rpmG</name>
    <name evidence="6" type="ORF">G4Z05_11055</name>
</gene>
<dbReference type="AlphaFoldDB" id="A0A6B3TTS8"/>
<dbReference type="Gene3D" id="2.20.28.120">
    <property type="entry name" value="Ribosomal protein L33"/>
    <property type="match status" value="1"/>
</dbReference>
<dbReference type="InterPro" id="IPR011332">
    <property type="entry name" value="Ribosomal_zn-bd"/>
</dbReference>
<dbReference type="NCBIfam" id="TIGR01023">
    <property type="entry name" value="rpmG_bact"/>
    <property type="match status" value="1"/>
</dbReference>
<dbReference type="GO" id="GO:0005737">
    <property type="term" value="C:cytoplasm"/>
    <property type="evidence" value="ECO:0007669"/>
    <property type="project" value="UniProtKB-ARBA"/>
</dbReference>
<organism evidence="6 7">
    <name type="scientific">Neobacillus thermocopriae</name>
    <dbReference type="NCBI Taxonomy" id="1215031"/>
    <lineage>
        <taxon>Bacteria</taxon>
        <taxon>Bacillati</taxon>
        <taxon>Bacillota</taxon>
        <taxon>Bacilli</taxon>
        <taxon>Bacillales</taxon>
        <taxon>Bacillaceae</taxon>
        <taxon>Neobacillus</taxon>
    </lineage>
</organism>
<dbReference type="GO" id="GO:0005840">
    <property type="term" value="C:ribosome"/>
    <property type="evidence" value="ECO:0007669"/>
    <property type="project" value="UniProtKB-KW"/>
</dbReference>
<dbReference type="InterPro" id="IPR038584">
    <property type="entry name" value="Ribosomal_bL33_sf"/>
</dbReference>
<dbReference type="GO" id="GO:0003735">
    <property type="term" value="F:structural constituent of ribosome"/>
    <property type="evidence" value="ECO:0007669"/>
    <property type="project" value="InterPro"/>
</dbReference>
<evidence type="ECO:0000313" key="7">
    <source>
        <dbReference type="Proteomes" id="UP000481621"/>
    </source>
</evidence>
<dbReference type="HAMAP" id="MF_00294">
    <property type="entry name" value="Ribosomal_bL33"/>
    <property type="match status" value="1"/>
</dbReference>
<dbReference type="NCBIfam" id="NF001764">
    <property type="entry name" value="PRK00504.1"/>
    <property type="match status" value="1"/>
</dbReference>
<name>A0A6B3TTS8_9BACI</name>
<evidence type="ECO:0000256" key="1">
    <source>
        <dbReference type="ARBA" id="ARBA00007596"/>
    </source>
</evidence>
<accession>A0A6B3TTS8</accession>
<keyword evidence="2 5" id="KW-0689">Ribosomal protein</keyword>
<dbReference type="EMBL" id="JAAIUV010000016">
    <property type="protein sequence ID" value="NEX79401.1"/>
    <property type="molecule type" value="Genomic_DNA"/>
</dbReference>
<dbReference type="InterPro" id="IPR001705">
    <property type="entry name" value="Ribosomal_bL33"/>
</dbReference>
<comment type="similarity">
    <text evidence="1 5">Belongs to the bacterial ribosomal protein bL33 family.</text>
</comment>
<dbReference type="GO" id="GO:1990904">
    <property type="term" value="C:ribonucleoprotein complex"/>
    <property type="evidence" value="ECO:0007669"/>
    <property type="project" value="UniProtKB-KW"/>
</dbReference>
<dbReference type="Pfam" id="PF00471">
    <property type="entry name" value="Ribosomal_L33"/>
    <property type="match status" value="1"/>
</dbReference>
<dbReference type="GO" id="GO:0006412">
    <property type="term" value="P:translation"/>
    <property type="evidence" value="ECO:0007669"/>
    <property type="project" value="UniProtKB-UniRule"/>
</dbReference>
<evidence type="ECO:0000256" key="5">
    <source>
        <dbReference type="HAMAP-Rule" id="MF_00294"/>
    </source>
</evidence>
<proteinExistence type="inferred from homology"/>
<evidence type="ECO:0000256" key="4">
    <source>
        <dbReference type="ARBA" id="ARBA00035176"/>
    </source>
</evidence>
<keyword evidence="7" id="KW-1185">Reference proteome</keyword>
<dbReference type="Proteomes" id="UP000481621">
    <property type="component" value="Unassembled WGS sequence"/>
</dbReference>